<feature type="transmembrane region" description="Helical" evidence="11">
    <location>
        <begin position="257"/>
        <end position="279"/>
    </location>
</feature>
<evidence type="ECO:0000313" key="12">
    <source>
        <dbReference type="EMBL" id="NWB85476.1"/>
    </source>
</evidence>
<feature type="transmembrane region" description="Helical" evidence="11">
    <location>
        <begin position="300"/>
        <end position="319"/>
    </location>
</feature>
<keyword evidence="8 11" id="KW-0472">Membrane</keyword>
<dbReference type="InterPro" id="IPR004268">
    <property type="entry name" value="MurJ"/>
</dbReference>
<evidence type="ECO:0000256" key="4">
    <source>
        <dbReference type="ARBA" id="ARBA00022692"/>
    </source>
</evidence>
<comment type="similarity">
    <text evidence="2">Belongs to the polysaccharide synthase family.</text>
</comment>
<accession>A0A7Y7WQF1</accession>
<evidence type="ECO:0000256" key="10">
    <source>
        <dbReference type="ARBA" id="ARBA00061532"/>
    </source>
</evidence>
<organism evidence="12 13">
    <name type="scientific">Pseudomonas gingeri</name>
    <dbReference type="NCBI Taxonomy" id="117681"/>
    <lineage>
        <taxon>Bacteria</taxon>
        <taxon>Pseudomonadati</taxon>
        <taxon>Pseudomonadota</taxon>
        <taxon>Gammaproteobacteria</taxon>
        <taxon>Pseudomonadales</taxon>
        <taxon>Pseudomonadaceae</taxon>
        <taxon>Pseudomonas</taxon>
    </lineage>
</organism>
<feature type="transmembrane region" description="Helical" evidence="11">
    <location>
        <begin position="216"/>
        <end position="237"/>
    </location>
</feature>
<feature type="transmembrane region" description="Helical" evidence="11">
    <location>
        <begin position="371"/>
        <end position="390"/>
    </location>
</feature>
<evidence type="ECO:0000256" key="1">
    <source>
        <dbReference type="ARBA" id="ARBA00004651"/>
    </source>
</evidence>
<evidence type="ECO:0000256" key="8">
    <source>
        <dbReference type="ARBA" id="ARBA00023136"/>
    </source>
</evidence>
<evidence type="ECO:0000256" key="3">
    <source>
        <dbReference type="ARBA" id="ARBA00022475"/>
    </source>
</evidence>
<feature type="transmembrane region" description="Helical" evidence="11">
    <location>
        <begin position="339"/>
        <end position="359"/>
    </location>
</feature>
<evidence type="ECO:0000256" key="2">
    <source>
        <dbReference type="ARBA" id="ARBA00007430"/>
    </source>
</evidence>
<protein>
    <submittedName>
        <fullName evidence="12">Uncharacterized protein</fullName>
    </submittedName>
</protein>
<feature type="transmembrane region" description="Helical" evidence="11">
    <location>
        <begin position="147"/>
        <end position="168"/>
    </location>
</feature>
<sequence>MIVSLLTVLSQLAAFFKLWFTARYFGVGSELDGYNLALVTPTLISGIVAGVIQTGFFPVRARVYARFGLPATEAFERAIFWGCVALGAILALLIFVSIPWLTQWLTAQSQPSVHDTFLFTLSFVVLLVPLNIANDCMGYILAMREKFAYAAGAPIVNGILGGLILLVWPGAGLLSLVLGTLIGLFAQLIICLFGLSKSKFSILGALPTWRAFLLQGYDMLTLGGWVLPGVFFSNMASSLPMVWAASYGEGVVSSFGYAYRLHTSLVQLLVMSSSTLLLARFSMLVVEEDYNSVRRLLRQAALVSFVIGVASTLLVWFLGEPLLLLLFGGRFDSEAAYKVTQLWFWLTTGVGFALLGNVFAKLWQAQSRPKLLSFMAASSLLTILLCYFVFRGMLGAQAIALALSAAPAVVVLLGFRLLTPSLHLVRAHN</sequence>
<dbReference type="AlphaFoldDB" id="A0A7Y7WQF1"/>
<dbReference type="InterPro" id="IPR050833">
    <property type="entry name" value="Poly_Biosynth_Transport"/>
</dbReference>
<keyword evidence="4 11" id="KW-0812">Transmembrane</keyword>
<comment type="caution">
    <text evidence="12">The sequence shown here is derived from an EMBL/GenBank/DDBJ whole genome shotgun (WGS) entry which is preliminary data.</text>
</comment>
<evidence type="ECO:0000256" key="7">
    <source>
        <dbReference type="ARBA" id="ARBA00022989"/>
    </source>
</evidence>
<dbReference type="RefSeq" id="WP_177100177.1">
    <property type="nucleotide sequence ID" value="NZ_JACAQA010000005.1"/>
</dbReference>
<feature type="transmembrane region" description="Helical" evidence="11">
    <location>
        <begin position="118"/>
        <end position="140"/>
    </location>
</feature>
<feature type="transmembrane region" description="Helical" evidence="11">
    <location>
        <begin position="38"/>
        <end position="57"/>
    </location>
</feature>
<dbReference type="GO" id="GO:0008360">
    <property type="term" value="P:regulation of cell shape"/>
    <property type="evidence" value="ECO:0007669"/>
    <property type="project" value="UniProtKB-KW"/>
</dbReference>
<reference evidence="12 13" key="1">
    <citation type="submission" date="2020-04" db="EMBL/GenBank/DDBJ databases">
        <title>Molecular characterization of pseudomonads from Agaricus bisporus reveal novel blotch 2 pathogens in Western Europe.</title>
        <authorList>
            <person name="Taparia T."/>
            <person name="Krijger M."/>
            <person name="Haynes E."/>
            <person name="Elpinstone J.G."/>
            <person name="Noble R."/>
            <person name="Van Der Wolf J."/>
        </authorList>
    </citation>
    <scope>NUCLEOTIDE SEQUENCE [LARGE SCALE GENOMIC DNA]</scope>
    <source>
        <strain evidence="12 13">G9001</strain>
    </source>
</reference>
<keyword evidence="3" id="KW-1003">Cell membrane</keyword>
<keyword evidence="7 11" id="KW-1133">Transmembrane helix</keyword>
<dbReference type="Proteomes" id="UP000522864">
    <property type="component" value="Unassembled WGS sequence"/>
</dbReference>
<name>A0A7Y7WQF1_9PSED</name>
<keyword evidence="5" id="KW-0133">Cell shape</keyword>
<evidence type="ECO:0000256" key="6">
    <source>
        <dbReference type="ARBA" id="ARBA00022984"/>
    </source>
</evidence>
<feature type="transmembrane region" description="Helical" evidence="11">
    <location>
        <begin position="396"/>
        <end position="418"/>
    </location>
</feature>
<comment type="function">
    <text evidence="9">Involved in peptidoglycan biosynthesis. Transports lipid-linked peptidoglycan precursors from the inner to the outer leaflet of the cytoplasmic membrane.</text>
</comment>
<evidence type="ECO:0000256" key="11">
    <source>
        <dbReference type="SAM" id="Phobius"/>
    </source>
</evidence>
<feature type="transmembrane region" description="Helical" evidence="11">
    <location>
        <begin position="174"/>
        <end position="195"/>
    </location>
</feature>
<dbReference type="Pfam" id="PF03023">
    <property type="entry name" value="MurJ"/>
    <property type="match status" value="1"/>
</dbReference>
<evidence type="ECO:0000313" key="13">
    <source>
        <dbReference type="Proteomes" id="UP000522864"/>
    </source>
</evidence>
<proteinExistence type="inferred from homology"/>
<comment type="subcellular location">
    <subcellularLocation>
        <location evidence="1">Cell membrane</location>
        <topology evidence="1">Multi-pass membrane protein</topology>
    </subcellularLocation>
</comment>
<dbReference type="GO" id="GO:0005886">
    <property type="term" value="C:plasma membrane"/>
    <property type="evidence" value="ECO:0007669"/>
    <property type="project" value="UniProtKB-SubCell"/>
</dbReference>
<evidence type="ECO:0000256" key="5">
    <source>
        <dbReference type="ARBA" id="ARBA00022960"/>
    </source>
</evidence>
<feature type="transmembrane region" description="Helical" evidence="11">
    <location>
        <begin position="78"/>
        <end position="98"/>
    </location>
</feature>
<evidence type="ECO:0000256" key="9">
    <source>
        <dbReference type="ARBA" id="ARBA00060041"/>
    </source>
</evidence>
<dbReference type="GO" id="GO:0009252">
    <property type="term" value="P:peptidoglycan biosynthetic process"/>
    <property type="evidence" value="ECO:0007669"/>
    <property type="project" value="UniProtKB-KW"/>
</dbReference>
<dbReference type="EMBL" id="JACAQA010000005">
    <property type="protein sequence ID" value="NWB85476.1"/>
    <property type="molecule type" value="Genomic_DNA"/>
</dbReference>
<comment type="similarity">
    <text evidence="10">Belongs to the MurJ/MviN family.</text>
</comment>
<gene>
    <name evidence="12" type="ORF">HX830_11325</name>
</gene>
<dbReference type="PANTHER" id="PTHR30250:SF10">
    <property type="entry name" value="LIPOPOLYSACCHARIDE BIOSYNTHESIS PROTEIN WZXC"/>
    <property type="match status" value="1"/>
</dbReference>
<dbReference type="PANTHER" id="PTHR30250">
    <property type="entry name" value="PST FAMILY PREDICTED COLANIC ACID TRANSPORTER"/>
    <property type="match status" value="1"/>
</dbReference>
<keyword evidence="6" id="KW-0573">Peptidoglycan synthesis</keyword>